<sequence>MFKQKDKHKTTWMYPRTRHWHMMDIHRPQYPSHAWNSYELKRPSPPERVLQTRITRSTTAAYKDACRLLQKRNHASQTGGQGRQWSCRKLLTETT</sequence>
<comment type="caution">
    <text evidence="2">The sequence shown here is derived from an EMBL/GenBank/DDBJ whole genome shotgun (WGS) entry which is preliminary data.</text>
</comment>
<dbReference type="EMBL" id="JAODUO010000893">
    <property type="protein sequence ID" value="KAK2173194.1"/>
    <property type="molecule type" value="Genomic_DNA"/>
</dbReference>
<dbReference type="AlphaFoldDB" id="A0AAD9KKC7"/>
<keyword evidence="3" id="KW-1185">Reference proteome</keyword>
<evidence type="ECO:0000313" key="3">
    <source>
        <dbReference type="Proteomes" id="UP001209878"/>
    </source>
</evidence>
<accession>A0AAD9KKC7</accession>
<reference evidence="2" key="1">
    <citation type="journal article" date="2023" name="Mol. Biol. Evol.">
        <title>Third-Generation Sequencing Reveals the Adaptive Role of the Epigenome in Three Deep-Sea Polychaetes.</title>
        <authorList>
            <person name="Perez M."/>
            <person name="Aroh O."/>
            <person name="Sun Y."/>
            <person name="Lan Y."/>
            <person name="Juniper S.K."/>
            <person name="Young C.R."/>
            <person name="Angers B."/>
            <person name="Qian P.Y."/>
        </authorList>
    </citation>
    <scope>NUCLEOTIDE SEQUENCE</scope>
    <source>
        <strain evidence="2">R07B-5</strain>
    </source>
</reference>
<evidence type="ECO:0000313" key="2">
    <source>
        <dbReference type="EMBL" id="KAK2173194.1"/>
    </source>
</evidence>
<evidence type="ECO:0000256" key="1">
    <source>
        <dbReference type="SAM" id="MobiDB-lite"/>
    </source>
</evidence>
<dbReference type="Proteomes" id="UP001209878">
    <property type="component" value="Unassembled WGS sequence"/>
</dbReference>
<feature type="region of interest" description="Disordered" evidence="1">
    <location>
        <begin position="73"/>
        <end position="95"/>
    </location>
</feature>
<protein>
    <submittedName>
        <fullName evidence="2">Uncharacterized protein</fullName>
    </submittedName>
</protein>
<name>A0AAD9KKC7_RIDPI</name>
<organism evidence="2 3">
    <name type="scientific">Ridgeia piscesae</name>
    <name type="common">Tubeworm</name>
    <dbReference type="NCBI Taxonomy" id="27915"/>
    <lineage>
        <taxon>Eukaryota</taxon>
        <taxon>Metazoa</taxon>
        <taxon>Spiralia</taxon>
        <taxon>Lophotrochozoa</taxon>
        <taxon>Annelida</taxon>
        <taxon>Polychaeta</taxon>
        <taxon>Sedentaria</taxon>
        <taxon>Canalipalpata</taxon>
        <taxon>Sabellida</taxon>
        <taxon>Siboglinidae</taxon>
        <taxon>Ridgeia</taxon>
    </lineage>
</organism>
<proteinExistence type="predicted"/>
<gene>
    <name evidence="2" type="ORF">NP493_893g00001</name>
</gene>